<sequence length="137" mass="14829">MRSQHSFIVVLAASAAIAVSTPVATGSAAAAAPAPASTSTSTDVRLQGDCTLGFCGNVHNRDDRYSLLITNDWGKRYDRSTWRTLRPGQNGRSVGVKDVDGYWVGTGCKVKRARGWIGPGWHKVRDVQNINILDIRC</sequence>
<evidence type="ECO:0000256" key="1">
    <source>
        <dbReference type="SAM" id="SignalP"/>
    </source>
</evidence>
<evidence type="ECO:0000313" key="3">
    <source>
        <dbReference type="Proteomes" id="UP001501637"/>
    </source>
</evidence>
<gene>
    <name evidence="2" type="ORF">GCM10010449_79030</name>
</gene>
<feature type="chain" id="PRO_5046296223" description="Secreted protein" evidence="1">
    <location>
        <begin position="19"/>
        <end position="137"/>
    </location>
</feature>
<keyword evidence="1" id="KW-0732">Signal</keyword>
<dbReference type="EMBL" id="BAAAUG010000201">
    <property type="protein sequence ID" value="GAA3148508.1"/>
    <property type="molecule type" value="Genomic_DNA"/>
</dbReference>
<name>A0ABP6NJB3_9ACTN</name>
<feature type="signal peptide" evidence="1">
    <location>
        <begin position="1"/>
        <end position="18"/>
    </location>
</feature>
<evidence type="ECO:0008006" key="4">
    <source>
        <dbReference type="Google" id="ProtNLM"/>
    </source>
</evidence>
<protein>
    <recommendedName>
        <fullName evidence="4">Secreted protein</fullName>
    </recommendedName>
</protein>
<accession>A0ABP6NJB3</accession>
<evidence type="ECO:0000313" key="2">
    <source>
        <dbReference type="EMBL" id="GAA3148508.1"/>
    </source>
</evidence>
<organism evidence="2 3">
    <name type="scientific">Streptomyces rectiviolaceus</name>
    <dbReference type="NCBI Taxonomy" id="332591"/>
    <lineage>
        <taxon>Bacteria</taxon>
        <taxon>Bacillati</taxon>
        <taxon>Actinomycetota</taxon>
        <taxon>Actinomycetes</taxon>
        <taxon>Kitasatosporales</taxon>
        <taxon>Streptomycetaceae</taxon>
        <taxon>Streptomyces</taxon>
    </lineage>
</organism>
<dbReference type="RefSeq" id="WP_344529865.1">
    <property type="nucleotide sequence ID" value="NZ_BAAAUG010000201.1"/>
</dbReference>
<proteinExistence type="predicted"/>
<reference evidence="3" key="1">
    <citation type="journal article" date="2019" name="Int. J. Syst. Evol. Microbiol.">
        <title>The Global Catalogue of Microorganisms (GCM) 10K type strain sequencing project: providing services to taxonomists for standard genome sequencing and annotation.</title>
        <authorList>
            <consortium name="The Broad Institute Genomics Platform"/>
            <consortium name="The Broad Institute Genome Sequencing Center for Infectious Disease"/>
            <person name="Wu L."/>
            <person name="Ma J."/>
        </authorList>
    </citation>
    <scope>NUCLEOTIDE SEQUENCE [LARGE SCALE GENOMIC DNA]</scope>
    <source>
        <strain evidence="3">JCM 9092</strain>
    </source>
</reference>
<comment type="caution">
    <text evidence="2">The sequence shown here is derived from an EMBL/GenBank/DDBJ whole genome shotgun (WGS) entry which is preliminary data.</text>
</comment>
<keyword evidence="3" id="KW-1185">Reference proteome</keyword>
<dbReference type="Proteomes" id="UP001501637">
    <property type="component" value="Unassembled WGS sequence"/>
</dbReference>